<proteinExistence type="predicted"/>
<dbReference type="EMBL" id="MU117997">
    <property type="protein sequence ID" value="KAF9649509.1"/>
    <property type="molecule type" value="Genomic_DNA"/>
</dbReference>
<reference evidence="1" key="2">
    <citation type="journal article" date="2020" name="Nat. Commun.">
        <title>Large-scale genome sequencing of mycorrhizal fungi provides insights into the early evolution of symbiotic traits.</title>
        <authorList>
            <person name="Miyauchi S."/>
            <person name="Kiss E."/>
            <person name="Kuo A."/>
            <person name="Drula E."/>
            <person name="Kohler A."/>
            <person name="Sanchez-Garcia M."/>
            <person name="Morin E."/>
            <person name="Andreopoulos B."/>
            <person name="Barry K.W."/>
            <person name="Bonito G."/>
            <person name="Buee M."/>
            <person name="Carver A."/>
            <person name="Chen C."/>
            <person name="Cichocki N."/>
            <person name="Clum A."/>
            <person name="Culley D."/>
            <person name="Crous P.W."/>
            <person name="Fauchery L."/>
            <person name="Girlanda M."/>
            <person name="Hayes R.D."/>
            <person name="Keri Z."/>
            <person name="LaButti K."/>
            <person name="Lipzen A."/>
            <person name="Lombard V."/>
            <person name="Magnuson J."/>
            <person name="Maillard F."/>
            <person name="Murat C."/>
            <person name="Nolan M."/>
            <person name="Ohm R.A."/>
            <person name="Pangilinan J."/>
            <person name="Pereira M.F."/>
            <person name="Perotto S."/>
            <person name="Peter M."/>
            <person name="Pfister S."/>
            <person name="Riley R."/>
            <person name="Sitrit Y."/>
            <person name="Stielow J.B."/>
            <person name="Szollosi G."/>
            <person name="Zifcakova L."/>
            <person name="Stursova M."/>
            <person name="Spatafora J.W."/>
            <person name="Tedersoo L."/>
            <person name="Vaario L.M."/>
            <person name="Yamada A."/>
            <person name="Yan M."/>
            <person name="Wang P."/>
            <person name="Xu J."/>
            <person name="Bruns T."/>
            <person name="Baldrian P."/>
            <person name="Vilgalys R."/>
            <person name="Dunand C."/>
            <person name="Henrissat B."/>
            <person name="Grigoriev I.V."/>
            <person name="Hibbett D."/>
            <person name="Nagy L.G."/>
            <person name="Martin F.M."/>
        </authorList>
    </citation>
    <scope>NUCLEOTIDE SEQUENCE</scope>
    <source>
        <strain evidence="1">P2</strain>
    </source>
</reference>
<dbReference type="Proteomes" id="UP000886501">
    <property type="component" value="Unassembled WGS sequence"/>
</dbReference>
<comment type="caution">
    <text evidence="1">The sequence shown here is derived from an EMBL/GenBank/DDBJ whole genome shotgun (WGS) entry which is preliminary data.</text>
</comment>
<accession>A0ACB6ZJ14</accession>
<evidence type="ECO:0000313" key="1">
    <source>
        <dbReference type="EMBL" id="KAF9649509.1"/>
    </source>
</evidence>
<evidence type="ECO:0000313" key="2">
    <source>
        <dbReference type="Proteomes" id="UP000886501"/>
    </source>
</evidence>
<name>A0ACB6ZJ14_THEGA</name>
<keyword evidence="2" id="KW-1185">Reference proteome</keyword>
<sequence>MRDYEPYYQQYLFAFHFQLLSTFVALTGTTTISFTPAMLASHARNSLQTGCLDYVGRLQGYVVSLDVPSRQNRGPTGATRSPVRFREYGLSDSYPPYPNSRRFWVAYFIYPIIVSGRPFKSLHMGVREHGIVLIGGGDADRFNLWTMASLSMLELIDSGRPRAYAVPSSLRSLLIFSGRRKSDTP</sequence>
<reference evidence="1" key="1">
    <citation type="submission" date="2019-10" db="EMBL/GenBank/DDBJ databases">
        <authorList>
            <consortium name="DOE Joint Genome Institute"/>
            <person name="Kuo A."/>
            <person name="Miyauchi S."/>
            <person name="Kiss E."/>
            <person name="Drula E."/>
            <person name="Kohler A."/>
            <person name="Sanchez-Garcia M."/>
            <person name="Andreopoulos B."/>
            <person name="Barry K.W."/>
            <person name="Bonito G."/>
            <person name="Buee M."/>
            <person name="Carver A."/>
            <person name="Chen C."/>
            <person name="Cichocki N."/>
            <person name="Clum A."/>
            <person name="Culley D."/>
            <person name="Crous P.W."/>
            <person name="Fauchery L."/>
            <person name="Girlanda M."/>
            <person name="Hayes R."/>
            <person name="Keri Z."/>
            <person name="Labutti K."/>
            <person name="Lipzen A."/>
            <person name="Lombard V."/>
            <person name="Magnuson J."/>
            <person name="Maillard F."/>
            <person name="Morin E."/>
            <person name="Murat C."/>
            <person name="Nolan M."/>
            <person name="Ohm R."/>
            <person name="Pangilinan J."/>
            <person name="Pereira M."/>
            <person name="Perotto S."/>
            <person name="Peter M."/>
            <person name="Riley R."/>
            <person name="Sitrit Y."/>
            <person name="Stielow B."/>
            <person name="Szollosi G."/>
            <person name="Zifcakova L."/>
            <person name="Stursova M."/>
            <person name="Spatafora J.W."/>
            <person name="Tedersoo L."/>
            <person name="Vaario L.-M."/>
            <person name="Yamada A."/>
            <person name="Yan M."/>
            <person name="Wang P."/>
            <person name="Xu J."/>
            <person name="Bruns T."/>
            <person name="Baldrian P."/>
            <person name="Vilgalys R."/>
            <person name="Henrissat B."/>
            <person name="Grigoriev I.V."/>
            <person name="Hibbett D."/>
            <person name="Nagy L.G."/>
            <person name="Martin F.M."/>
        </authorList>
    </citation>
    <scope>NUCLEOTIDE SEQUENCE</scope>
    <source>
        <strain evidence="1">P2</strain>
    </source>
</reference>
<protein>
    <submittedName>
        <fullName evidence="1">Uncharacterized protein</fullName>
    </submittedName>
</protein>
<gene>
    <name evidence="1" type="ORF">BDM02DRAFT_3128343</name>
</gene>
<organism evidence="1 2">
    <name type="scientific">Thelephora ganbajun</name>
    <name type="common">Ganba fungus</name>
    <dbReference type="NCBI Taxonomy" id="370292"/>
    <lineage>
        <taxon>Eukaryota</taxon>
        <taxon>Fungi</taxon>
        <taxon>Dikarya</taxon>
        <taxon>Basidiomycota</taxon>
        <taxon>Agaricomycotina</taxon>
        <taxon>Agaricomycetes</taxon>
        <taxon>Thelephorales</taxon>
        <taxon>Thelephoraceae</taxon>
        <taxon>Thelephora</taxon>
    </lineage>
</organism>